<dbReference type="EMBL" id="CAADRA010005516">
    <property type="protein sequence ID" value="VFT90771.1"/>
    <property type="molecule type" value="Genomic_DNA"/>
</dbReference>
<gene>
    <name evidence="3" type="primary">Aste57867_13941</name>
    <name evidence="2" type="ORF">As57867_013890</name>
    <name evidence="3" type="ORF">ASTE57867_13941</name>
</gene>
<evidence type="ECO:0000313" key="3">
    <source>
        <dbReference type="EMBL" id="VFT90771.1"/>
    </source>
</evidence>
<evidence type="ECO:0000256" key="1">
    <source>
        <dbReference type="SAM" id="Coils"/>
    </source>
</evidence>
<name>A0A485KZD9_9STRA</name>
<evidence type="ECO:0000313" key="2">
    <source>
        <dbReference type="EMBL" id="KAF0695229.1"/>
    </source>
</evidence>
<keyword evidence="4" id="KW-1185">Reference proteome</keyword>
<dbReference type="Proteomes" id="UP000332933">
    <property type="component" value="Unassembled WGS sequence"/>
</dbReference>
<organism evidence="3 4">
    <name type="scientific">Aphanomyces stellatus</name>
    <dbReference type="NCBI Taxonomy" id="120398"/>
    <lineage>
        <taxon>Eukaryota</taxon>
        <taxon>Sar</taxon>
        <taxon>Stramenopiles</taxon>
        <taxon>Oomycota</taxon>
        <taxon>Saprolegniomycetes</taxon>
        <taxon>Saprolegniales</taxon>
        <taxon>Verrucalvaceae</taxon>
        <taxon>Aphanomyces</taxon>
    </lineage>
</organism>
<evidence type="ECO:0000313" key="4">
    <source>
        <dbReference type="Proteomes" id="UP000332933"/>
    </source>
</evidence>
<dbReference type="EMBL" id="VJMH01005495">
    <property type="protein sequence ID" value="KAF0695229.1"/>
    <property type="molecule type" value="Genomic_DNA"/>
</dbReference>
<accession>A0A485KZD9</accession>
<sequence>MGECEDTALILDAVDKVLQRREYFREKQRSHRRKERDEVLRLRQHLAELEATAAALLRTHHAEHAAVDADGRLSWHIVATTFRHETRVATTEHDDLAARVRTRRALVDQLQRCVARRDPYLSPGGFHRWQHVSLCADPDARKQVKEWSTQQLYHNAAAVFDTFPPIPIEQTDNYAALRMRVLGPWLHTMDHVQNVWDVPWHVMAHALRYHMIELMRNTNVVHTEWTENTVLYHERSATRGKSALLQAHFHEANRCIVVMRHIQEDELAEDDGESLRLQQTLMWFDVHPVSDDSARSVTRVVSCSSMHLQHAGFNSLDEYAALCQIDLQDVDEAEKEAFFVREAIARGNDELHEFRAHIMGVVKRMGPIAPSDGDLVLAVPQS</sequence>
<keyword evidence="1" id="KW-0175">Coiled coil</keyword>
<proteinExistence type="predicted"/>
<protein>
    <submittedName>
        <fullName evidence="3">Aste57867_13941 protein</fullName>
    </submittedName>
</protein>
<dbReference type="OrthoDB" id="69118at2759"/>
<reference evidence="2" key="2">
    <citation type="submission" date="2019-06" db="EMBL/GenBank/DDBJ databases">
        <title>Genomics analysis of Aphanomyces spp. identifies a new class of oomycete effector associated with host adaptation.</title>
        <authorList>
            <person name="Gaulin E."/>
        </authorList>
    </citation>
    <scope>NUCLEOTIDE SEQUENCE</scope>
    <source>
        <strain evidence="2">CBS 578.67</strain>
    </source>
</reference>
<reference evidence="3 4" key="1">
    <citation type="submission" date="2019-03" db="EMBL/GenBank/DDBJ databases">
        <authorList>
            <person name="Gaulin E."/>
            <person name="Dumas B."/>
        </authorList>
    </citation>
    <scope>NUCLEOTIDE SEQUENCE [LARGE SCALE GENOMIC DNA]</scope>
    <source>
        <strain evidence="3">CBS 568.67</strain>
    </source>
</reference>
<dbReference type="AlphaFoldDB" id="A0A485KZD9"/>
<feature type="coiled-coil region" evidence="1">
    <location>
        <begin position="32"/>
        <end position="59"/>
    </location>
</feature>